<dbReference type="InterPro" id="IPR013094">
    <property type="entry name" value="AB_hydrolase_3"/>
</dbReference>
<keyword evidence="5" id="KW-1185">Reference proteome</keyword>
<dbReference type="InterPro" id="IPR050300">
    <property type="entry name" value="GDXG_lipolytic_enzyme"/>
</dbReference>
<sequence length="406" mass="45434">MVYALKRQPLKALYLTFALPVTLLVRLPFWCVYYLPRFNRPRRSWKWWQCIQVNLIRTLADLGDIPEKTGPLLSHPTHHTIPKDKYKSVWIEPTPALVFDPLKKFADAAKVEPVRIPGYWYDREGKSVPVGDRPRPGEKVLYYLHGGGYVGMSAHPSSIYAYLINRLTTTLPNVERTLAVEYRLTTGPPDELTNPFPAALLDAIAGYAYLINVVGFKPENIILGGDSAGGNLALALTRYLVEAGRLPEAANVLPKPPSNLILICPWSDLGSSHETPGASVYVNLESDFIGPVDDALLKHARVNYVGPLGFPEAANTNSYLSPGSKHPSMPEVSFKDFPRTFIVWGEAEILVDQVKTLWRKMTDQLGEEQVGWVAGKDAPHDFMLLESFEEQNDEAYGALEKWFTSQ</sequence>
<feature type="transmembrane region" description="Helical" evidence="2">
    <location>
        <begin position="12"/>
        <end position="35"/>
    </location>
</feature>
<dbReference type="Gene3D" id="3.40.50.1820">
    <property type="entry name" value="alpha/beta hydrolase"/>
    <property type="match status" value="1"/>
</dbReference>
<keyword evidence="2" id="KW-0472">Membrane</keyword>
<accession>A0ABP1DK74</accession>
<reference evidence="5" key="1">
    <citation type="submission" date="2024-04" db="EMBL/GenBank/DDBJ databases">
        <authorList>
            <person name="Shaw F."/>
            <person name="Minotto A."/>
        </authorList>
    </citation>
    <scope>NUCLEOTIDE SEQUENCE [LARGE SCALE GENOMIC DNA]</scope>
</reference>
<proteinExistence type="predicted"/>
<evidence type="ECO:0000313" key="4">
    <source>
        <dbReference type="EMBL" id="CAL1708227.1"/>
    </source>
</evidence>
<organism evidence="4 5">
    <name type="scientific">Somion occarium</name>
    <dbReference type="NCBI Taxonomy" id="3059160"/>
    <lineage>
        <taxon>Eukaryota</taxon>
        <taxon>Fungi</taxon>
        <taxon>Dikarya</taxon>
        <taxon>Basidiomycota</taxon>
        <taxon>Agaricomycotina</taxon>
        <taxon>Agaricomycetes</taxon>
        <taxon>Polyporales</taxon>
        <taxon>Cerrenaceae</taxon>
        <taxon>Somion</taxon>
    </lineage>
</organism>
<keyword evidence="2" id="KW-0812">Transmembrane</keyword>
<evidence type="ECO:0000256" key="2">
    <source>
        <dbReference type="SAM" id="Phobius"/>
    </source>
</evidence>
<gene>
    <name evidence="4" type="ORF">GFSPODELE1_LOCUS6758</name>
</gene>
<dbReference type="SUPFAM" id="SSF53474">
    <property type="entry name" value="alpha/beta-Hydrolases"/>
    <property type="match status" value="1"/>
</dbReference>
<dbReference type="EMBL" id="OZ037947">
    <property type="protein sequence ID" value="CAL1708227.1"/>
    <property type="molecule type" value="Genomic_DNA"/>
</dbReference>
<name>A0ABP1DK74_9APHY</name>
<dbReference type="PANTHER" id="PTHR48081:SF8">
    <property type="entry name" value="ALPHA_BETA HYDROLASE FOLD-3 DOMAIN-CONTAINING PROTEIN-RELATED"/>
    <property type="match status" value="1"/>
</dbReference>
<dbReference type="Pfam" id="PF07859">
    <property type="entry name" value="Abhydrolase_3"/>
    <property type="match status" value="1"/>
</dbReference>
<evidence type="ECO:0000313" key="5">
    <source>
        <dbReference type="Proteomes" id="UP001497453"/>
    </source>
</evidence>
<keyword evidence="2" id="KW-1133">Transmembrane helix</keyword>
<feature type="domain" description="Alpha/beta hydrolase fold-3" evidence="3">
    <location>
        <begin position="142"/>
        <end position="383"/>
    </location>
</feature>
<evidence type="ECO:0000259" key="3">
    <source>
        <dbReference type="Pfam" id="PF07859"/>
    </source>
</evidence>
<keyword evidence="1" id="KW-0378">Hydrolase</keyword>
<dbReference type="InterPro" id="IPR029058">
    <property type="entry name" value="AB_hydrolase_fold"/>
</dbReference>
<protein>
    <recommendedName>
        <fullName evidence="3">Alpha/beta hydrolase fold-3 domain-containing protein</fullName>
    </recommendedName>
</protein>
<dbReference type="Proteomes" id="UP001497453">
    <property type="component" value="Chromosome 4"/>
</dbReference>
<evidence type="ECO:0000256" key="1">
    <source>
        <dbReference type="ARBA" id="ARBA00022801"/>
    </source>
</evidence>
<dbReference type="PANTHER" id="PTHR48081">
    <property type="entry name" value="AB HYDROLASE SUPERFAMILY PROTEIN C4A8.06C"/>
    <property type="match status" value="1"/>
</dbReference>